<evidence type="ECO:0000313" key="2">
    <source>
        <dbReference type="Proteomes" id="UP001501461"/>
    </source>
</evidence>
<evidence type="ECO:0000313" key="1">
    <source>
        <dbReference type="EMBL" id="GAA2031451.1"/>
    </source>
</evidence>
<organism evidence="1 2">
    <name type="scientific">Yaniella flava</name>
    <dbReference type="NCBI Taxonomy" id="287930"/>
    <lineage>
        <taxon>Bacteria</taxon>
        <taxon>Bacillati</taxon>
        <taxon>Actinomycetota</taxon>
        <taxon>Actinomycetes</taxon>
        <taxon>Micrococcales</taxon>
        <taxon>Micrococcaceae</taxon>
        <taxon>Yaniella</taxon>
    </lineage>
</organism>
<name>A0ABN2U904_9MICC</name>
<protein>
    <submittedName>
        <fullName evidence="1">Uncharacterized protein</fullName>
    </submittedName>
</protein>
<comment type="caution">
    <text evidence="1">The sequence shown here is derived from an EMBL/GenBank/DDBJ whole genome shotgun (WGS) entry which is preliminary data.</text>
</comment>
<sequence length="55" mass="6916">MFNKKQEDFVDRQPIHEIVVDGSEWETVDAWFQYCVDKMEKEWAHNVRRWNDDWK</sequence>
<dbReference type="Proteomes" id="UP001501461">
    <property type="component" value="Unassembled WGS sequence"/>
</dbReference>
<proteinExistence type="predicted"/>
<dbReference type="EMBL" id="BAAAMN010000015">
    <property type="protein sequence ID" value="GAA2031451.1"/>
    <property type="molecule type" value="Genomic_DNA"/>
</dbReference>
<gene>
    <name evidence="1" type="ORF">GCM10009720_09620</name>
</gene>
<reference evidence="1 2" key="1">
    <citation type="journal article" date="2019" name="Int. J. Syst. Evol. Microbiol.">
        <title>The Global Catalogue of Microorganisms (GCM) 10K type strain sequencing project: providing services to taxonomists for standard genome sequencing and annotation.</title>
        <authorList>
            <consortium name="The Broad Institute Genomics Platform"/>
            <consortium name="The Broad Institute Genome Sequencing Center for Infectious Disease"/>
            <person name="Wu L."/>
            <person name="Ma J."/>
        </authorList>
    </citation>
    <scope>NUCLEOTIDE SEQUENCE [LARGE SCALE GENOMIC DNA]</scope>
    <source>
        <strain evidence="1 2">JCM 13595</strain>
    </source>
</reference>
<accession>A0ABN2U904</accession>
<keyword evidence="2" id="KW-1185">Reference proteome</keyword>